<sequence>MGWWLVLVLLLLLCEPRTARAGDLDVLPQDFVVPQCSTVTALWSQPPPIHLHVQPGDSITITNLVDLGIQNGSFTTFPVALPLGQNFSFAYNTLADQFSVFQSSVMQVGPGTTDCLPSQPSNLPPVSSSAMPTRSPSGTASPSFVAKPDSSSSASSKQGFPVGGIIGTVCAIAAIFLVGLAVFWRAHKRSMRLLAELQTDRERAAPSAPAPKFFAPIINRRGVPVTPYRESAPPLPSPTKSMLARSEGSSSSGSRETIGLPVPMVVSPQPAPMTVEIPKTRHLMLNSPTTPSTAMPSPRVHTDGGVRIRDPEELPPLYHDYSRN</sequence>
<comment type="caution">
    <text evidence="4">The sequence shown here is derived from an EMBL/GenBank/DDBJ whole genome shotgun (WGS) entry which is preliminary data.</text>
</comment>
<feature type="region of interest" description="Disordered" evidence="1">
    <location>
        <begin position="286"/>
        <end position="324"/>
    </location>
</feature>
<proteinExistence type="predicted"/>
<dbReference type="AlphaFoldDB" id="A0AAD7IEE3"/>
<evidence type="ECO:0000256" key="1">
    <source>
        <dbReference type="SAM" id="MobiDB-lite"/>
    </source>
</evidence>
<keyword evidence="2" id="KW-1133">Transmembrane helix</keyword>
<dbReference type="EMBL" id="JARJLG010000124">
    <property type="protein sequence ID" value="KAJ7741203.1"/>
    <property type="molecule type" value="Genomic_DNA"/>
</dbReference>
<evidence type="ECO:0000256" key="2">
    <source>
        <dbReference type="SAM" id="Phobius"/>
    </source>
</evidence>
<name>A0AAD7IEE3_9AGAR</name>
<feature type="compositionally biased region" description="Polar residues" evidence="1">
    <location>
        <begin position="115"/>
        <end position="140"/>
    </location>
</feature>
<organism evidence="4 5">
    <name type="scientific">Mycena maculata</name>
    <dbReference type="NCBI Taxonomy" id="230809"/>
    <lineage>
        <taxon>Eukaryota</taxon>
        <taxon>Fungi</taxon>
        <taxon>Dikarya</taxon>
        <taxon>Basidiomycota</taxon>
        <taxon>Agaricomycotina</taxon>
        <taxon>Agaricomycetes</taxon>
        <taxon>Agaricomycetidae</taxon>
        <taxon>Agaricales</taxon>
        <taxon>Marasmiineae</taxon>
        <taxon>Mycenaceae</taxon>
        <taxon>Mycena</taxon>
    </lineage>
</organism>
<evidence type="ECO:0000256" key="3">
    <source>
        <dbReference type="SAM" id="SignalP"/>
    </source>
</evidence>
<feature type="region of interest" description="Disordered" evidence="1">
    <location>
        <begin position="112"/>
        <end position="157"/>
    </location>
</feature>
<evidence type="ECO:0000313" key="4">
    <source>
        <dbReference type="EMBL" id="KAJ7741203.1"/>
    </source>
</evidence>
<feature type="transmembrane region" description="Helical" evidence="2">
    <location>
        <begin position="160"/>
        <end position="184"/>
    </location>
</feature>
<feature type="compositionally biased region" description="Basic and acidic residues" evidence="1">
    <location>
        <begin position="300"/>
        <end position="312"/>
    </location>
</feature>
<feature type="signal peptide" evidence="3">
    <location>
        <begin position="1"/>
        <end position="21"/>
    </location>
</feature>
<evidence type="ECO:0000313" key="5">
    <source>
        <dbReference type="Proteomes" id="UP001215280"/>
    </source>
</evidence>
<feature type="compositionally biased region" description="Low complexity" evidence="1">
    <location>
        <begin position="245"/>
        <end position="256"/>
    </location>
</feature>
<keyword evidence="5" id="KW-1185">Reference proteome</keyword>
<keyword evidence="3" id="KW-0732">Signal</keyword>
<feature type="compositionally biased region" description="Low complexity" evidence="1">
    <location>
        <begin position="141"/>
        <end position="157"/>
    </location>
</feature>
<keyword evidence="2" id="KW-0812">Transmembrane</keyword>
<feature type="compositionally biased region" description="Low complexity" evidence="1">
    <location>
        <begin position="287"/>
        <end position="298"/>
    </location>
</feature>
<keyword evidence="2" id="KW-0472">Membrane</keyword>
<accession>A0AAD7IEE3</accession>
<reference evidence="4" key="1">
    <citation type="submission" date="2023-03" db="EMBL/GenBank/DDBJ databases">
        <title>Massive genome expansion in bonnet fungi (Mycena s.s.) driven by repeated elements and novel gene families across ecological guilds.</title>
        <authorList>
            <consortium name="Lawrence Berkeley National Laboratory"/>
            <person name="Harder C.B."/>
            <person name="Miyauchi S."/>
            <person name="Viragh M."/>
            <person name="Kuo A."/>
            <person name="Thoen E."/>
            <person name="Andreopoulos B."/>
            <person name="Lu D."/>
            <person name="Skrede I."/>
            <person name="Drula E."/>
            <person name="Henrissat B."/>
            <person name="Morin E."/>
            <person name="Kohler A."/>
            <person name="Barry K."/>
            <person name="LaButti K."/>
            <person name="Morin E."/>
            <person name="Salamov A."/>
            <person name="Lipzen A."/>
            <person name="Mereny Z."/>
            <person name="Hegedus B."/>
            <person name="Baldrian P."/>
            <person name="Stursova M."/>
            <person name="Weitz H."/>
            <person name="Taylor A."/>
            <person name="Grigoriev I.V."/>
            <person name="Nagy L.G."/>
            <person name="Martin F."/>
            <person name="Kauserud H."/>
        </authorList>
    </citation>
    <scope>NUCLEOTIDE SEQUENCE</scope>
    <source>
        <strain evidence="4">CBHHK188m</strain>
    </source>
</reference>
<feature type="region of interest" description="Disordered" evidence="1">
    <location>
        <begin position="228"/>
        <end position="265"/>
    </location>
</feature>
<protein>
    <submittedName>
        <fullName evidence="4">Uncharacterized protein</fullName>
    </submittedName>
</protein>
<feature type="chain" id="PRO_5042212149" evidence="3">
    <location>
        <begin position="22"/>
        <end position="324"/>
    </location>
</feature>
<dbReference type="Proteomes" id="UP001215280">
    <property type="component" value="Unassembled WGS sequence"/>
</dbReference>
<gene>
    <name evidence="4" type="ORF">DFH07DRAFT_1064052</name>
</gene>